<evidence type="ECO:0000256" key="1">
    <source>
        <dbReference type="SAM" id="MobiDB-lite"/>
    </source>
</evidence>
<accession>A0A3P7NP11</accession>
<feature type="compositionally biased region" description="Basic and acidic residues" evidence="1">
    <location>
        <begin position="126"/>
        <end position="158"/>
    </location>
</feature>
<protein>
    <submittedName>
        <fullName evidence="2">Uncharacterized protein</fullName>
    </submittedName>
</protein>
<evidence type="ECO:0000313" key="3">
    <source>
        <dbReference type="Proteomes" id="UP000281553"/>
    </source>
</evidence>
<dbReference type="Proteomes" id="UP000281553">
    <property type="component" value="Unassembled WGS sequence"/>
</dbReference>
<organism evidence="2 3">
    <name type="scientific">Dibothriocephalus latus</name>
    <name type="common">Fish tapeworm</name>
    <name type="synonym">Diphyllobothrium latum</name>
    <dbReference type="NCBI Taxonomy" id="60516"/>
    <lineage>
        <taxon>Eukaryota</taxon>
        <taxon>Metazoa</taxon>
        <taxon>Spiralia</taxon>
        <taxon>Lophotrochozoa</taxon>
        <taxon>Platyhelminthes</taxon>
        <taxon>Cestoda</taxon>
        <taxon>Eucestoda</taxon>
        <taxon>Diphyllobothriidea</taxon>
        <taxon>Diphyllobothriidae</taxon>
        <taxon>Dibothriocephalus</taxon>
    </lineage>
</organism>
<feature type="compositionally biased region" description="Polar residues" evidence="1">
    <location>
        <begin position="245"/>
        <end position="254"/>
    </location>
</feature>
<name>A0A3P7NP11_DIBLA</name>
<feature type="compositionally biased region" description="Polar residues" evidence="1">
    <location>
        <begin position="205"/>
        <end position="214"/>
    </location>
</feature>
<feature type="compositionally biased region" description="Polar residues" evidence="1">
    <location>
        <begin position="388"/>
        <end position="405"/>
    </location>
</feature>
<dbReference type="AlphaFoldDB" id="A0A3P7NP11"/>
<proteinExistence type="predicted"/>
<feature type="compositionally biased region" description="Low complexity" evidence="1">
    <location>
        <begin position="195"/>
        <end position="204"/>
    </location>
</feature>
<dbReference type="EMBL" id="UYRU01087626">
    <property type="protein sequence ID" value="VDN35747.1"/>
    <property type="molecule type" value="Genomic_DNA"/>
</dbReference>
<feature type="region of interest" description="Disordered" evidence="1">
    <location>
        <begin position="22"/>
        <end position="480"/>
    </location>
</feature>
<feature type="compositionally biased region" description="Polar residues" evidence="1">
    <location>
        <begin position="445"/>
        <end position="473"/>
    </location>
</feature>
<reference evidence="2 3" key="1">
    <citation type="submission" date="2018-11" db="EMBL/GenBank/DDBJ databases">
        <authorList>
            <consortium name="Pathogen Informatics"/>
        </authorList>
    </citation>
    <scope>NUCLEOTIDE SEQUENCE [LARGE SCALE GENOMIC DNA]</scope>
</reference>
<evidence type="ECO:0000313" key="2">
    <source>
        <dbReference type="EMBL" id="VDN35747.1"/>
    </source>
</evidence>
<sequence length="480" mass="51457">MNHPPVYGYDAAETKESTLVTVASEERNENSSLAKLEKQTTSQEPLDARVLVTGLSVEPMDNAQTNSAQGTTTTLEKALLMSDVSSNANRKKKEKKEKEEKEKDGKKDEDKDDDDDGNDDDEEEEKEKKQKEKEEIAKEEEKEKEEKENEEEAGKVQEEGNENGIKDTTNTPAATVNGKEDGAESTQQVIKPTNEEVNSTTVTNGLSPDLNQSNKDTESVKQPYVLPVTESFGETQPSIPVGSPMLTTPIISRQSTEESPKSDDITPSTEEAQIEAADHTFTVPVEMSDDLGTSGKPTDLPVSENADEAPASTPVVSAMPATLIALRQSTEENLKSDDVMPKTEGGQTEAADQISKIPEEMSDDLGTLAKPTDLPVSENADEAPASTPVVSSMQPTPTASGQSTEENQEEDEVPSSTEEGQIGATGDQISATTVWYDMGTPTMPAHSTENSVSLQSDGATPSTVDEQTETTGIVSAGPVE</sequence>
<feature type="compositionally biased region" description="Basic and acidic residues" evidence="1">
    <location>
        <begin position="329"/>
        <end position="341"/>
    </location>
</feature>
<keyword evidence="3" id="KW-1185">Reference proteome</keyword>
<gene>
    <name evidence="2" type="ORF">DILT_LOCUS16858</name>
</gene>
<feature type="compositionally biased region" description="Basic and acidic residues" evidence="1">
    <location>
        <begin position="255"/>
        <end position="264"/>
    </location>
</feature>
<feature type="compositionally biased region" description="Polar residues" evidence="1">
    <location>
        <begin position="62"/>
        <end position="75"/>
    </location>
</feature>
<feature type="compositionally biased region" description="Acidic residues" evidence="1">
    <location>
        <begin position="110"/>
        <end position="125"/>
    </location>
</feature>
<feature type="compositionally biased region" description="Basic and acidic residues" evidence="1">
    <location>
        <begin position="96"/>
        <end position="109"/>
    </location>
</feature>
<feature type="non-terminal residue" evidence="2">
    <location>
        <position position="480"/>
    </location>
</feature>